<dbReference type="GO" id="GO:0009650">
    <property type="term" value="P:UV protection"/>
    <property type="evidence" value="ECO:0007669"/>
    <property type="project" value="UniProtKB-ARBA"/>
</dbReference>
<evidence type="ECO:0000256" key="3">
    <source>
        <dbReference type="ARBA" id="ARBA00013149"/>
    </source>
</evidence>
<organism evidence="15 16">
    <name type="scientific">Triparma columacea</name>
    <dbReference type="NCBI Taxonomy" id="722753"/>
    <lineage>
        <taxon>Eukaryota</taxon>
        <taxon>Sar</taxon>
        <taxon>Stramenopiles</taxon>
        <taxon>Ochrophyta</taxon>
        <taxon>Bolidophyceae</taxon>
        <taxon>Parmales</taxon>
        <taxon>Triparmaceae</taxon>
        <taxon>Triparma</taxon>
    </lineage>
</organism>
<dbReference type="NCBIfam" id="TIGR00591">
    <property type="entry name" value="phr2"/>
    <property type="match status" value="1"/>
</dbReference>
<dbReference type="PANTHER" id="PTHR10211">
    <property type="entry name" value="DEOXYRIBODIPYRIMIDINE PHOTOLYASE"/>
    <property type="match status" value="1"/>
</dbReference>
<evidence type="ECO:0000256" key="9">
    <source>
        <dbReference type="ARBA" id="ARBA00023204"/>
    </source>
</evidence>
<dbReference type="OrthoDB" id="496749at2759"/>
<keyword evidence="6" id="KW-0227">DNA damage</keyword>
<feature type="region of interest" description="Disordered" evidence="13">
    <location>
        <begin position="479"/>
        <end position="501"/>
    </location>
</feature>
<dbReference type="SUPFAM" id="SSF48173">
    <property type="entry name" value="Cryptochrome/photolyase FAD-binding domain"/>
    <property type="match status" value="1"/>
</dbReference>
<dbReference type="EC" id="4.1.99.3" evidence="3"/>
<keyword evidence="10" id="KW-0456">Lyase</keyword>
<dbReference type="EMBL" id="BRYA01000882">
    <property type="protein sequence ID" value="GMI34791.1"/>
    <property type="molecule type" value="Genomic_DNA"/>
</dbReference>
<dbReference type="PROSITE" id="PS01084">
    <property type="entry name" value="DNA_PHOTOLYASES_2_2"/>
    <property type="match status" value="1"/>
</dbReference>
<evidence type="ECO:0000256" key="12">
    <source>
        <dbReference type="ARBA" id="ARBA00033999"/>
    </source>
</evidence>
<dbReference type="Gene3D" id="1.25.40.80">
    <property type="match status" value="1"/>
</dbReference>
<accession>A0A9W7L759</accession>
<dbReference type="InterPro" id="IPR036155">
    <property type="entry name" value="Crypto/Photolyase_N_sf"/>
</dbReference>
<dbReference type="PANTHER" id="PTHR10211:SF0">
    <property type="entry name" value="DEOXYRIBODIPYRIMIDINE PHOTO-LYASE"/>
    <property type="match status" value="1"/>
</dbReference>
<evidence type="ECO:0000256" key="2">
    <source>
        <dbReference type="ARBA" id="ARBA00006409"/>
    </source>
</evidence>
<dbReference type="GO" id="GO:0003677">
    <property type="term" value="F:DNA binding"/>
    <property type="evidence" value="ECO:0007669"/>
    <property type="project" value="UniProtKB-KW"/>
</dbReference>
<sequence>MSSSKTPSDDSHFSSLFGSEFDVTRARSLTSTNTIKQSADCVLLWMNRDQRVQDNWAMVAGCKLAKIKKVPLKVVFGCFPTFGSMSTRQYNFMFEGLKEVEKELIDLKIPFEVVCGDPGVEVLKYAKSSNPVAVLTDFFPLRNCNEWSTAVASGLDSVSVPLIQIDAHNVVPAWLASDKQEVGARTLRPKIHKVYQKYLTRFPPVEPNPEGTKMPTPTDWTSVMKSISSEVEVTTIPDTFKPGKSAGMSVFSSFCESRLKNYADNRNDPNLHVQSDMSPYIRFGQVSFQRLALSIRDLKRHSSGTAAYIEEGVVRRELADNYCLYNDNYDNLNGAAGWARESLMLHSTDKREYIYTKTQLESAQTHDDLWNAAQIQLVEEGKMHGFLRMYWAKKILEWTPSPENALEWGLYLNDKYSFDGSCPNGYVGVGWSVMGIHDMGWKEREVFGKIRFMNYNGCKRKFKVGEFVQNYPQASVNAIAQGGEKSKDPAPRKNKKQKVSK</sequence>
<gene>
    <name evidence="15" type="ORF">TrCOL_g7510</name>
</gene>
<dbReference type="AlphaFoldDB" id="A0A9W7L759"/>
<evidence type="ECO:0000256" key="13">
    <source>
        <dbReference type="SAM" id="MobiDB-lite"/>
    </source>
</evidence>
<comment type="caution">
    <text evidence="15">The sequence shown here is derived from an EMBL/GenBank/DDBJ whole genome shotgun (WGS) entry which is preliminary data.</text>
</comment>
<dbReference type="InterPro" id="IPR032673">
    <property type="entry name" value="DNA_photolyase_2_CS"/>
</dbReference>
<proteinExistence type="inferred from homology"/>
<evidence type="ECO:0000256" key="11">
    <source>
        <dbReference type="ARBA" id="ARBA00031671"/>
    </source>
</evidence>
<dbReference type="PROSITE" id="PS51645">
    <property type="entry name" value="PHR_CRY_ALPHA_BETA"/>
    <property type="match status" value="1"/>
</dbReference>
<dbReference type="InterPro" id="IPR036134">
    <property type="entry name" value="Crypto/Photolyase_FAD-like_sf"/>
</dbReference>
<name>A0A9W7L759_9STRA</name>
<dbReference type="Gene3D" id="3.40.50.620">
    <property type="entry name" value="HUPs"/>
    <property type="match status" value="1"/>
</dbReference>
<evidence type="ECO:0000256" key="1">
    <source>
        <dbReference type="ARBA" id="ARBA00001974"/>
    </source>
</evidence>
<dbReference type="FunFam" id="1.10.579.10:FF:000002">
    <property type="entry name" value="Deoxyribodipyrimidine photolyase"/>
    <property type="match status" value="1"/>
</dbReference>
<dbReference type="GO" id="GO:0003904">
    <property type="term" value="F:deoxyribodipyrimidine photo-lyase activity"/>
    <property type="evidence" value="ECO:0007669"/>
    <property type="project" value="UniProtKB-EC"/>
</dbReference>
<dbReference type="InterPro" id="IPR014729">
    <property type="entry name" value="Rossmann-like_a/b/a_fold"/>
</dbReference>
<keyword evidence="7" id="KW-0274">FAD</keyword>
<keyword evidence="5" id="KW-0285">Flavoprotein</keyword>
<evidence type="ECO:0000313" key="16">
    <source>
        <dbReference type="Proteomes" id="UP001165065"/>
    </source>
</evidence>
<dbReference type="Proteomes" id="UP001165065">
    <property type="component" value="Unassembled WGS sequence"/>
</dbReference>
<dbReference type="InterPro" id="IPR006050">
    <property type="entry name" value="DNA_photolyase_N"/>
</dbReference>
<evidence type="ECO:0000256" key="6">
    <source>
        <dbReference type="ARBA" id="ARBA00022763"/>
    </source>
</evidence>
<comment type="catalytic activity">
    <reaction evidence="12">
        <text>cyclobutadipyrimidine (in DNA) = 2 pyrimidine residues (in DNA).</text>
        <dbReference type="EC" id="4.1.99.3"/>
    </reaction>
</comment>
<feature type="domain" description="Photolyase/cryptochrome alpha/beta" evidence="14">
    <location>
        <begin position="40"/>
        <end position="173"/>
    </location>
</feature>
<dbReference type="GO" id="GO:0000719">
    <property type="term" value="P:photoreactive repair"/>
    <property type="evidence" value="ECO:0007669"/>
    <property type="project" value="TreeGrafter"/>
</dbReference>
<evidence type="ECO:0000256" key="7">
    <source>
        <dbReference type="ARBA" id="ARBA00022827"/>
    </source>
</evidence>
<dbReference type="Gene3D" id="1.10.579.10">
    <property type="entry name" value="DNA Cyclobutane Dipyrimidine Photolyase, subunit A, domain 3"/>
    <property type="match status" value="1"/>
</dbReference>
<dbReference type="InterPro" id="IPR052219">
    <property type="entry name" value="Photolyase_Class-2"/>
</dbReference>
<dbReference type="FunFam" id="3.40.50.620:FF:000110">
    <property type="entry name" value="Deoxyribodipyrimidine photolyase"/>
    <property type="match status" value="1"/>
</dbReference>
<dbReference type="FunFam" id="1.25.40.80:FF:000004">
    <property type="entry name" value="Deoxyribodipyrimidine photolyase"/>
    <property type="match status" value="1"/>
</dbReference>
<reference evidence="16" key="1">
    <citation type="journal article" date="2023" name="Commun. Biol.">
        <title>Genome analysis of Parmales, the sister group of diatoms, reveals the evolutionary specialization of diatoms from phago-mixotrophs to photoautotrophs.</title>
        <authorList>
            <person name="Ban H."/>
            <person name="Sato S."/>
            <person name="Yoshikawa S."/>
            <person name="Yamada K."/>
            <person name="Nakamura Y."/>
            <person name="Ichinomiya M."/>
            <person name="Sato N."/>
            <person name="Blanc-Mathieu R."/>
            <person name="Endo H."/>
            <person name="Kuwata A."/>
            <person name="Ogata H."/>
        </authorList>
    </citation>
    <scope>NUCLEOTIDE SEQUENCE [LARGE SCALE GENOMIC DNA]</scope>
</reference>
<dbReference type="SUPFAM" id="SSF52425">
    <property type="entry name" value="Cryptochrome/photolyase, N-terminal domain"/>
    <property type="match status" value="1"/>
</dbReference>
<evidence type="ECO:0000256" key="8">
    <source>
        <dbReference type="ARBA" id="ARBA00023125"/>
    </source>
</evidence>
<evidence type="ECO:0000256" key="4">
    <source>
        <dbReference type="ARBA" id="ARBA00014046"/>
    </source>
</evidence>
<evidence type="ECO:0000259" key="14">
    <source>
        <dbReference type="PROSITE" id="PS51645"/>
    </source>
</evidence>
<keyword evidence="16" id="KW-1185">Reference proteome</keyword>
<keyword evidence="9" id="KW-0234">DNA repair</keyword>
<comment type="similarity">
    <text evidence="2">Belongs to the DNA photolyase class-2 family.</text>
</comment>
<evidence type="ECO:0000256" key="10">
    <source>
        <dbReference type="ARBA" id="ARBA00023239"/>
    </source>
</evidence>
<dbReference type="Pfam" id="PF00875">
    <property type="entry name" value="DNA_photolyase"/>
    <property type="match status" value="1"/>
</dbReference>
<evidence type="ECO:0000256" key="5">
    <source>
        <dbReference type="ARBA" id="ARBA00022630"/>
    </source>
</evidence>
<feature type="compositionally biased region" description="Basic residues" evidence="13">
    <location>
        <begin position="492"/>
        <end position="501"/>
    </location>
</feature>
<comment type="cofactor">
    <cofactor evidence="1">
        <name>FAD</name>
        <dbReference type="ChEBI" id="CHEBI:57692"/>
    </cofactor>
</comment>
<dbReference type="InterPro" id="IPR008148">
    <property type="entry name" value="DNA_photolyase_2"/>
</dbReference>
<keyword evidence="8" id="KW-0238">DNA-binding</keyword>
<protein>
    <recommendedName>
        <fullName evidence="4">Deoxyribodipyrimidine photo-lyase</fullName>
        <ecNumber evidence="3">4.1.99.3</ecNumber>
    </recommendedName>
    <alternativeName>
        <fullName evidence="11">DNA photolyase</fullName>
    </alternativeName>
</protein>
<evidence type="ECO:0000313" key="15">
    <source>
        <dbReference type="EMBL" id="GMI34791.1"/>
    </source>
</evidence>